<reference evidence="2 3" key="1">
    <citation type="submission" date="2015-08" db="EMBL/GenBank/DDBJ databases">
        <title>Next Generation Sequencing and Analysis of the Genome of Puccinia sorghi L Schw, the Causal Agent of Maize Common Rust.</title>
        <authorList>
            <person name="Rochi L."/>
            <person name="Burguener G."/>
            <person name="Darino M."/>
            <person name="Turjanski A."/>
            <person name="Kreff E."/>
            <person name="Dieguez M.J."/>
            <person name="Sacco F."/>
        </authorList>
    </citation>
    <scope>NUCLEOTIDE SEQUENCE [LARGE SCALE GENOMIC DNA]</scope>
    <source>
        <strain evidence="2 3">RO10H11247</strain>
    </source>
</reference>
<protein>
    <recommendedName>
        <fullName evidence="4">Retrotransposon gag domain-containing protein</fullName>
    </recommendedName>
</protein>
<dbReference type="AlphaFoldDB" id="A0A0L6UKK6"/>
<dbReference type="EMBL" id="LAVV01010609">
    <property type="protein sequence ID" value="KNZ48807.1"/>
    <property type="molecule type" value="Genomic_DNA"/>
</dbReference>
<name>A0A0L6UKK6_9BASI</name>
<dbReference type="VEuPathDB" id="FungiDB:VP01_53g5"/>
<proteinExistence type="predicted"/>
<accession>A0A0L6UKK6</accession>
<feature type="region of interest" description="Disordered" evidence="1">
    <location>
        <begin position="36"/>
        <end position="78"/>
    </location>
</feature>
<keyword evidence="3" id="KW-1185">Reference proteome</keyword>
<feature type="region of interest" description="Disordered" evidence="1">
    <location>
        <begin position="307"/>
        <end position="328"/>
    </location>
</feature>
<evidence type="ECO:0000313" key="2">
    <source>
        <dbReference type="EMBL" id="KNZ48807.1"/>
    </source>
</evidence>
<organism evidence="2 3">
    <name type="scientific">Puccinia sorghi</name>
    <dbReference type="NCBI Taxonomy" id="27349"/>
    <lineage>
        <taxon>Eukaryota</taxon>
        <taxon>Fungi</taxon>
        <taxon>Dikarya</taxon>
        <taxon>Basidiomycota</taxon>
        <taxon>Pucciniomycotina</taxon>
        <taxon>Pucciniomycetes</taxon>
        <taxon>Pucciniales</taxon>
        <taxon>Pucciniaceae</taxon>
        <taxon>Puccinia</taxon>
    </lineage>
</organism>
<sequence>MTPTAPVTAERVDALAGEVSRIQIVMARIMSLMENSPMFRDLPPDPPPQPPHGPLQPAGSLTGHREAPPHVAPQESSGIYRAPVAAEFDHLSRMEPLKIKDLWFSGDSAHLLSFLRHVRDFLRPRSSLFQSESRRVVWISRHFGYHPAEHRKTPSPVENWYNSLIIDNARQQGELDVYADLDGKPFIHPTLVCVASFLDGLIAIFGDKFMKENAKRALKECKQGKLTIGEYNSKFSSLVYLVEDVEDSRIEKYVSGLNPRIIRQAMGKEWLSAKSLATRMALASEAAAQLDLLSLLPPDSTSLPHYPLSSNRPAFNSAPPPRPTRDPDAMEIDATRVIPAFRSLLDASRAICRVRNLCFRCLSPVIPGTHTGSLNCPNAPVSTERRQARLDRTPGSLGIRRAL</sequence>
<evidence type="ECO:0000256" key="1">
    <source>
        <dbReference type="SAM" id="MobiDB-lite"/>
    </source>
</evidence>
<dbReference type="Proteomes" id="UP000037035">
    <property type="component" value="Unassembled WGS sequence"/>
</dbReference>
<feature type="compositionally biased region" description="Pro residues" evidence="1">
    <location>
        <begin position="44"/>
        <end position="54"/>
    </location>
</feature>
<evidence type="ECO:0000313" key="3">
    <source>
        <dbReference type="Proteomes" id="UP000037035"/>
    </source>
</evidence>
<dbReference type="OrthoDB" id="10605983at2759"/>
<evidence type="ECO:0008006" key="4">
    <source>
        <dbReference type="Google" id="ProtNLM"/>
    </source>
</evidence>
<comment type="caution">
    <text evidence="2">The sequence shown here is derived from an EMBL/GenBank/DDBJ whole genome shotgun (WGS) entry which is preliminary data.</text>
</comment>
<gene>
    <name evidence="2" type="ORF">VP01_53g5</name>
</gene>